<feature type="domain" description="BACON" evidence="1">
    <location>
        <begin position="58"/>
        <end position="114"/>
    </location>
</feature>
<organism evidence="2 3">
    <name type="scientific">Bacteroides thetaiotaomicron</name>
    <dbReference type="NCBI Taxonomy" id="818"/>
    <lineage>
        <taxon>Bacteria</taxon>
        <taxon>Pseudomonadati</taxon>
        <taxon>Bacteroidota</taxon>
        <taxon>Bacteroidia</taxon>
        <taxon>Bacteroidales</taxon>
        <taxon>Bacteroidaceae</taxon>
        <taxon>Bacteroides</taxon>
    </lineage>
</organism>
<comment type="caution">
    <text evidence="2">The sequence shown here is derived from an EMBL/GenBank/DDBJ whole genome shotgun (WGS) entry which is preliminary data.</text>
</comment>
<evidence type="ECO:0000313" key="2">
    <source>
        <dbReference type="EMBL" id="MBS5412478.1"/>
    </source>
</evidence>
<dbReference type="Proteomes" id="UP000782901">
    <property type="component" value="Unassembled WGS sequence"/>
</dbReference>
<evidence type="ECO:0000259" key="1">
    <source>
        <dbReference type="Pfam" id="PF13004"/>
    </source>
</evidence>
<dbReference type="Pfam" id="PF13004">
    <property type="entry name" value="BACON"/>
    <property type="match status" value="1"/>
</dbReference>
<dbReference type="AlphaFoldDB" id="A0A943HRE5"/>
<protein>
    <submittedName>
        <fullName evidence="2">BACON domain-containing protein</fullName>
    </submittedName>
</protein>
<dbReference type="SUPFAM" id="SSF52058">
    <property type="entry name" value="L domain-like"/>
    <property type="match status" value="1"/>
</dbReference>
<dbReference type="CDD" id="cd14948">
    <property type="entry name" value="BACON"/>
    <property type="match status" value="1"/>
</dbReference>
<sequence length="662" mass="73684">MKYLHKVIAGLVLCTGCITSCKDDNKTDLPGELLTDKEEIAIGPEGGLEKIAVLSDISWVAGASKPWIAVSPANGLGAAECQLAIDSTLENTARSAQIRFSSDQVGQKLITITQFGFGKQILLNEADVEIENSARYEKRTFEMMASTNINFKIGSIDYSFEGTLTDEEKTEYEPERANWLTVPKQNDLAVNLDRKARPRTVKANFRWEMNTAPFVRVAKIHLVPVDPANDQLVDDNGNPIEDVVLTVTQKPALKIEDNRAGDSLAVITINEKVQSMIKFETSENMQNWEYVTLWEATDKDLPCNEAAGRIRSVSLVMIDMKEGETLPKEIRHLKYLESFSIRSNANSQIRDIHLGEEICELKYLKELNLYSYGITDLPENFAKLGGGTNEGYVGLETLSLAATNFANLSTITKVVNKENFPKLTALALNGSRRTDSLSDLTLAQGGKYNGRPIGLFVNVSRGKERDALLSLLLWEDLRALTLAYNFIEGQLPTDEEMETALRNAGRPIHYTASDFSTEPADYLDKLVGDTCQWLLTSDNPVTFTATDETTESVTGQEIPRVLPKARYLSINLNFLTGKLPNWMLFHPYFAEWLPEVGIFVQQEKGKNSAGESVGFSNIAPENFDFTYYYGAEDPGNKTVVPGVAYPLYYRRFVANSSTESIE</sequence>
<reference evidence="2" key="1">
    <citation type="submission" date="2021-02" db="EMBL/GenBank/DDBJ databases">
        <title>Infant gut strain persistence is associated with maternal origin, phylogeny, and functional potential including surface adhesion and iron acquisition.</title>
        <authorList>
            <person name="Lou Y.C."/>
        </authorList>
    </citation>
    <scope>NUCLEOTIDE SEQUENCE</scope>
    <source>
        <strain evidence="2">L3_082_243G1_dasL3_082_243G1_maxbin2.maxbin.015s ta_sub</strain>
    </source>
</reference>
<evidence type="ECO:0000313" key="3">
    <source>
        <dbReference type="Proteomes" id="UP000782901"/>
    </source>
</evidence>
<proteinExistence type="predicted"/>
<gene>
    <name evidence="2" type="ORF">KHY35_17510</name>
</gene>
<dbReference type="InterPro" id="IPR024361">
    <property type="entry name" value="BACON"/>
</dbReference>
<dbReference type="EMBL" id="JAGZEE010000030">
    <property type="protein sequence ID" value="MBS5412478.1"/>
    <property type="molecule type" value="Genomic_DNA"/>
</dbReference>
<accession>A0A943HRE5</accession>
<dbReference type="InterPro" id="IPR032675">
    <property type="entry name" value="LRR_dom_sf"/>
</dbReference>
<dbReference type="Gene3D" id="3.80.10.10">
    <property type="entry name" value="Ribonuclease Inhibitor"/>
    <property type="match status" value="1"/>
</dbReference>
<dbReference type="Gene3D" id="2.60.40.10">
    <property type="entry name" value="Immunoglobulins"/>
    <property type="match status" value="1"/>
</dbReference>
<name>A0A943HRE5_BACT4</name>
<dbReference type="InterPro" id="IPR013783">
    <property type="entry name" value="Ig-like_fold"/>
</dbReference>